<feature type="region of interest" description="Disordered" evidence="1">
    <location>
        <begin position="101"/>
        <end position="157"/>
    </location>
</feature>
<dbReference type="Proteomes" id="UP000544331">
    <property type="component" value="Unassembled WGS sequence"/>
</dbReference>
<proteinExistence type="predicted"/>
<gene>
    <name evidence="2" type="ORF">FMUND_14882</name>
</gene>
<evidence type="ECO:0000313" key="3">
    <source>
        <dbReference type="Proteomes" id="UP000544331"/>
    </source>
</evidence>
<dbReference type="AlphaFoldDB" id="A0A8H5XT78"/>
<name>A0A8H5XT78_9HYPO</name>
<protein>
    <submittedName>
        <fullName evidence="2">Uncharacterized protein</fullName>
    </submittedName>
</protein>
<organism evidence="2 3">
    <name type="scientific">Fusarium mundagurra</name>
    <dbReference type="NCBI Taxonomy" id="1567541"/>
    <lineage>
        <taxon>Eukaryota</taxon>
        <taxon>Fungi</taxon>
        <taxon>Dikarya</taxon>
        <taxon>Ascomycota</taxon>
        <taxon>Pezizomycotina</taxon>
        <taxon>Sordariomycetes</taxon>
        <taxon>Hypocreomycetidae</taxon>
        <taxon>Hypocreales</taxon>
        <taxon>Nectriaceae</taxon>
        <taxon>Fusarium</taxon>
        <taxon>Fusarium fujikuroi species complex</taxon>
    </lineage>
</organism>
<dbReference type="EMBL" id="JAAOAN010000843">
    <property type="protein sequence ID" value="KAF5699166.1"/>
    <property type="molecule type" value="Genomic_DNA"/>
</dbReference>
<evidence type="ECO:0000313" key="2">
    <source>
        <dbReference type="EMBL" id="KAF5699166.1"/>
    </source>
</evidence>
<reference evidence="2 3" key="1">
    <citation type="submission" date="2020-05" db="EMBL/GenBank/DDBJ databases">
        <title>Identification and distribution of gene clusters putatively required for synthesis of sphingolipid metabolism inhibitors in phylogenetically diverse species of the filamentous fungus Fusarium.</title>
        <authorList>
            <person name="Kim H.-S."/>
            <person name="Busman M."/>
            <person name="Brown D.W."/>
            <person name="Divon H."/>
            <person name="Uhlig S."/>
            <person name="Proctor R.H."/>
        </authorList>
    </citation>
    <scope>NUCLEOTIDE SEQUENCE [LARGE SCALE GENOMIC DNA]</scope>
    <source>
        <strain evidence="2 3">NRRL 66235</strain>
    </source>
</reference>
<comment type="caution">
    <text evidence="2">The sequence shown here is derived from an EMBL/GenBank/DDBJ whole genome shotgun (WGS) entry which is preliminary data.</text>
</comment>
<keyword evidence="3" id="KW-1185">Reference proteome</keyword>
<sequence length="157" mass="18437">MASSQDLLYTLRYTLGFSNMQHISQLTQVSQNLLEQRFDDTSETFSVNRMGRIYMRWLIHQDFTIGEEHLQSQVVEQWVSFMDSWGLGVKYAISLWAKSNSEDTKLDEEAKQRREKKNSLRHEIEHQFLKLRNPEPKPPSDSVGAMPLQHDHNSEEP</sequence>
<feature type="compositionally biased region" description="Basic and acidic residues" evidence="1">
    <location>
        <begin position="101"/>
        <end position="135"/>
    </location>
</feature>
<accession>A0A8H5XT78</accession>
<evidence type="ECO:0000256" key="1">
    <source>
        <dbReference type="SAM" id="MobiDB-lite"/>
    </source>
</evidence>
<dbReference type="OrthoDB" id="5151375at2759"/>